<keyword evidence="1" id="KW-0175">Coiled coil</keyword>
<gene>
    <name evidence="3" type="ORF">M6B38_105080</name>
</gene>
<protein>
    <submittedName>
        <fullName evidence="3">AMSH-like ubiquitin thioesterase 3</fullName>
    </submittedName>
</protein>
<evidence type="ECO:0000313" key="3">
    <source>
        <dbReference type="EMBL" id="KAJ6810931.1"/>
    </source>
</evidence>
<organism evidence="3 4">
    <name type="scientific">Iris pallida</name>
    <name type="common">Sweet iris</name>
    <dbReference type="NCBI Taxonomy" id="29817"/>
    <lineage>
        <taxon>Eukaryota</taxon>
        <taxon>Viridiplantae</taxon>
        <taxon>Streptophyta</taxon>
        <taxon>Embryophyta</taxon>
        <taxon>Tracheophyta</taxon>
        <taxon>Spermatophyta</taxon>
        <taxon>Magnoliopsida</taxon>
        <taxon>Liliopsida</taxon>
        <taxon>Asparagales</taxon>
        <taxon>Iridaceae</taxon>
        <taxon>Iridoideae</taxon>
        <taxon>Irideae</taxon>
        <taxon>Iris</taxon>
    </lineage>
</organism>
<dbReference type="GO" id="GO:0071108">
    <property type="term" value="P:protein K48-linked deubiquitination"/>
    <property type="evidence" value="ECO:0007669"/>
    <property type="project" value="TreeGrafter"/>
</dbReference>
<dbReference type="Proteomes" id="UP001140949">
    <property type="component" value="Unassembled WGS sequence"/>
</dbReference>
<reference evidence="3" key="1">
    <citation type="journal article" date="2023" name="GigaByte">
        <title>Genome assembly of the bearded iris, Iris pallida Lam.</title>
        <authorList>
            <person name="Bruccoleri R.E."/>
            <person name="Oakeley E.J."/>
            <person name="Faust A.M.E."/>
            <person name="Altorfer M."/>
            <person name="Dessus-Babus S."/>
            <person name="Burckhardt D."/>
            <person name="Oertli M."/>
            <person name="Naumann U."/>
            <person name="Petersen F."/>
            <person name="Wong J."/>
        </authorList>
    </citation>
    <scope>NUCLEOTIDE SEQUENCE</scope>
    <source>
        <strain evidence="3">GSM-AAB239-AS_SAM_17_03QT</strain>
    </source>
</reference>
<reference evidence="3" key="2">
    <citation type="submission" date="2023-04" db="EMBL/GenBank/DDBJ databases">
        <authorList>
            <person name="Bruccoleri R.E."/>
            <person name="Oakeley E.J."/>
            <person name="Faust A.-M."/>
            <person name="Dessus-Babus S."/>
            <person name="Altorfer M."/>
            <person name="Burckhardt D."/>
            <person name="Oertli M."/>
            <person name="Naumann U."/>
            <person name="Petersen F."/>
            <person name="Wong J."/>
        </authorList>
    </citation>
    <scope>NUCLEOTIDE SEQUENCE</scope>
    <source>
        <strain evidence="3">GSM-AAB239-AS_SAM_17_03QT</strain>
        <tissue evidence="3">Leaf</tissue>
    </source>
</reference>
<proteinExistence type="predicted"/>
<name>A0AAX6F4D4_IRIPA</name>
<dbReference type="GO" id="GO:0005768">
    <property type="term" value="C:endosome"/>
    <property type="evidence" value="ECO:0007669"/>
    <property type="project" value="TreeGrafter"/>
</dbReference>
<evidence type="ECO:0000259" key="2">
    <source>
        <dbReference type="Pfam" id="PF08969"/>
    </source>
</evidence>
<dbReference type="FunFam" id="1.20.58.80:FF:000020">
    <property type="entry name" value="AMSH-like ubiquitin thioesterase 3"/>
    <property type="match status" value="1"/>
</dbReference>
<sequence>MRAININASARRVEVDNRLSLHYYYRIADNLLKQASIYREEKNLIDLYIILLRYSSLMCETIPSHRDYHALLPKEKSTFRKKLLDVIDELESLKSDVQRQVDELNRGHIDQSDGSGQIMYPARKSRQIFTLSRHQAELHPNLHRNKVLNIVKLNLRSCCR</sequence>
<comment type="caution">
    <text evidence="3">The sequence shown here is derived from an EMBL/GenBank/DDBJ whole genome shotgun (WGS) entry which is preliminary data.</text>
</comment>
<dbReference type="Gene3D" id="1.20.58.80">
    <property type="entry name" value="Phosphotransferase system, lactose/cellobiose-type IIA subunit"/>
    <property type="match status" value="1"/>
</dbReference>
<accession>A0AAX6F4D4</accession>
<dbReference type="GO" id="GO:0016020">
    <property type="term" value="C:membrane"/>
    <property type="evidence" value="ECO:0007669"/>
    <property type="project" value="TreeGrafter"/>
</dbReference>
<feature type="coiled-coil region" evidence="1">
    <location>
        <begin position="80"/>
        <end position="107"/>
    </location>
</feature>
<dbReference type="GO" id="GO:0070536">
    <property type="term" value="P:protein K63-linked deubiquitination"/>
    <property type="evidence" value="ECO:0007669"/>
    <property type="project" value="TreeGrafter"/>
</dbReference>
<evidence type="ECO:0000313" key="4">
    <source>
        <dbReference type="Proteomes" id="UP001140949"/>
    </source>
</evidence>
<dbReference type="InterPro" id="IPR015063">
    <property type="entry name" value="USP8_dimer"/>
</dbReference>
<dbReference type="PANTHER" id="PTHR12947">
    <property type="entry name" value="AMSH-LIKE PROTEASE"/>
    <property type="match status" value="1"/>
</dbReference>
<evidence type="ECO:0000256" key="1">
    <source>
        <dbReference type="SAM" id="Coils"/>
    </source>
</evidence>
<feature type="domain" description="USP8 dimerisation" evidence="2">
    <location>
        <begin position="6"/>
        <end position="98"/>
    </location>
</feature>
<keyword evidence="4" id="KW-1185">Reference proteome</keyword>
<dbReference type="SUPFAM" id="SSF140856">
    <property type="entry name" value="USP8 N-terminal domain-like"/>
    <property type="match status" value="1"/>
</dbReference>
<dbReference type="EMBL" id="JANAVB010032071">
    <property type="protein sequence ID" value="KAJ6810931.1"/>
    <property type="molecule type" value="Genomic_DNA"/>
</dbReference>
<dbReference type="Pfam" id="PF08969">
    <property type="entry name" value="USP8_dimer"/>
    <property type="match status" value="1"/>
</dbReference>
<dbReference type="AlphaFoldDB" id="A0AAX6F4D4"/>
<dbReference type="PANTHER" id="PTHR12947:SF18">
    <property type="entry name" value="AMSH-LIKE UBIQUITIN THIOESTERASE 3"/>
    <property type="match status" value="1"/>
</dbReference>